<dbReference type="EnsemblMetazoa" id="GMOY011748-RA">
    <property type="protein sequence ID" value="GMOY011748-PA"/>
    <property type="gene ID" value="GMOY011748"/>
</dbReference>
<dbReference type="Gene3D" id="1.20.1270.60">
    <property type="entry name" value="Arfaptin homology (AH) domain/BAR domain"/>
    <property type="match status" value="1"/>
</dbReference>
<name>A0A1B0GEM5_GLOMM</name>
<dbReference type="PhylomeDB" id="A0A1B0GEM5"/>
<dbReference type="SUPFAM" id="SSF50044">
    <property type="entry name" value="SH3-domain"/>
    <property type="match status" value="1"/>
</dbReference>
<sequence length="191" mass="21868">MLGQQMKDGLSPEAALEQAERDLRVAQSEFDRQSDITKSLLQGLNSSHENHLKHLCAFVQTQSRYYKQCNEVMNHLQKELVNLGVSNSSEIIDVRDENVEIQSLGRETFVEYTQANKHLKPVTVRTDEMKRARVLCSYDAKDHTELTLITNEVIFVSECVPPHTDYMYGKQGLLQGLVPRAFLEILEEEQS</sequence>
<dbReference type="CDD" id="cd11802">
    <property type="entry name" value="SH3_Endophilin_B"/>
    <property type="match status" value="1"/>
</dbReference>
<dbReference type="VEuPathDB" id="VectorBase:GMOY011748"/>
<organism evidence="4 5">
    <name type="scientific">Glossina morsitans morsitans</name>
    <name type="common">Savannah tsetse fly</name>
    <dbReference type="NCBI Taxonomy" id="37546"/>
    <lineage>
        <taxon>Eukaryota</taxon>
        <taxon>Metazoa</taxon>
        <taxon>Ecdysozoa</taxon>
        <taxon>Arthropoda</taxon>
        <taxon>Hexapoda</taxon>
        <taxon>Insecta</taxon>
        <taxon>Pterygota</taxon>
        <taxon>Neoptera</taxon>
        <taxon>Endopterygota</taxon>
        <taxon>Diptera</taxon>
        <taxon>Brachycera</taxon>
        <taxon>Muscomorpha</taxon>
        <taxon>Hippoboscoidea</taxon>
        <taxon>Glossinidae</taxon>
        <taxon>Glossina</taxon>
    </lineage>
</organism>
<dbReference type="EMBL" id="CCAG010012394">
    <property type="status" value="NOT_ANNOTATED_CDS"/>
    <property type="molecule type" value="Genomic_DNA"/>
</dbReference>
<dbReference type="InterPro" id="IPR036028">
    <property type="entry name" value="SH3-like_dom_sf"/>
</dbReference>
<protein>
    <recommendedName>
        <fullName evidence="3">SH3 domain-containing protein</fullName>
    </recommendedName>
</protein>
<keyword evidence="5" id="KW-1185">Reference proteome</keyword>
<dbReference type="GO" id="GO:0005737">
    <property type="term" value="C:cytoplasm"/>
    <property type="evidence" value="ECO:0007669"/>
    <property type="project" value="InterPro"/>
</dbReference>
<accession>A0A1B0GEM5</accession>
<dbReference type="STRING" id="37546.A0A1B0GEM5"/>
<dbReference type="InterPro" id="IPR001452">
    <property type="entry name" value="SH3_domain"/>
</dbReference>
<feature type="domain" description="SH3" evidence="3">
    <location>
        <begin position="127"/>
        <end position="188"/>
    </location>
</feature>
<dbReference type="SUPFAM" id="SSF103657">
    <property type="entry name" value="BAR/IMD domain-like"/>
    <property type="match status" value="1"/>
</dbReference>
<dbReference type="Gene3D" id="2.30.30.40">
    <property type="entry name" value="SH3 Domains"/>
    <property type="match status" value="1"/>
</dbReference>
<evidence type="ECO:0000256" key="2">
    <source>
        <dbReference type="PROSITE-ProRule" id="PRU00192"/>
    </source>
</evidence>
<evidence type="ECO:0000313" key="4">
    <source>
        <dbReference type="EnsemblMetazoa" id="GMOY011748-PA"/>
    </source>
</evidence>
<reference evidence="4" key="1">
    <citation type="submission" date="2020-05" db="UniProtKB">
        <authorList>
            <consortium name="EnsemblMetazoa"/>
        </authorList>
    </citation>
    <scope>IDENTIFICATION</scope>
    <source>
        <strain evidence="4">Yale</strain>
    </source>
</reference>
<dbReference type="InterPro" id="IPR027267">
    <property type="entry name" value="AH/BAR_dom_sf"/>
</dbReference>
<dbReference type="Pfam" id="PF03114">
    <property type="entry name" value="BAR"/>
    <property type="match status" value="1"/>
</dbReference>
<evidence type="ECO:0000259" key="3">
    <source>
        <dbReference type="PROSITE" id="PS50002"/>
    </source>
</evidence>
<dbReference type="PROSITE" id="PS50002">
    <property type="entry name" value="SH3"/>
    <property type="match status" value="1"/>
</dbReference>
<proteinExistence type="predicted"/>
<evidence type="ECO:0000313" key="5">
    <source>
        <dbReference type="Proteomes" id="UP000092444"/>
    </source>
</evidence>
<evidence type="ECO:0000256" key="1">
    <source>
        <dbReference type="ARBA" id="ARBA00022443"/>
    </source>
</evidence>
<dbReference type="Proteomes" id="UP000092444">
    <property type="component" value="Unassembled WGS sequence"/>
</dbReference>
<dbReference type="AlphaFoldDB" id="A0A1B0GEM5"/>
<dbReference type="Pfam" id="PF14604">
    <property type="entry name" value="SH3_9"/>
    <property type="match status" value="1"/>
</dbReference>
<dbReference type="SMART" id="SM00326">
    <property type="entry name" value="SH3"/>
    <property type="match status" value="1"/>
</dbReference>
<keyword evidence="1 2" id="KW-0728">SH3 domain</keyword>
<dbReference type="InterPro" id="IPR004148">
    <property type="entry name" value="BAR_dom"/>
</dbReference>